<reference evidence="2 3" key="1">
    <citation type="journal article" date="2012" name="J. Bacteriol.">
        <title>Draft Genome Sequence of the Purple Photosynthetic Bacterium Phaeospirillum molischianum DSM120, a Particularly Versatile Bacterium.</title>
        <authorList>
            <person name="Duquesne K."/>
            <person name="Prima V."/>
            <person name="Ji B."/>
            <person name="Rouy Z."/>
            <person name="Medigue C."/>
            <person name="Talla E."/>
            <person name="Sturgis J.N."/>
        </authorList>
    </citation>
    <scope>NUCLEOTIDE SEQUENCE [LARGE SCALE GENOMIC DNA]</scope>
    <source>
        <strain evidence="3">DSM120</strain>
    </source>
</reference>
<comment type="caution">
    <text evidence="2">The sequence shown here is derived from an EMBL/GenBank/DDBJ whole genome shotgun (WGS) entry which is preliminary data.</text>
</comment>
<keyword evidence="3" id="KW-1185">Reference proteome</keyword>
<evidence type="ECO:0000313" key="3">
    <source>
        <dbReference type="Proteomes" id="UP000004169"/>
    </source>
</evidence>
<dbReference type="Proteomes" id="UP000004169">
    <property type="component" value="Unassembled WGS sequence"/>
</dbReference>
<proteinExistence type="predicted"/>
<feature type="compositionally biased region" description="Basic and acidic residues" evidence="1">
    <location>
        <begin position="1"/>
        <end position="11"/>
    </location>
</feature>
<dbReference type="AlphaFoldDB" id="H8FTW5"/>
<organism evidence="2 3">
    <name type="scientific">Magnetospirillum molischianum DSM 120</name>
    <dbReference type="NCBI Taxonomy" id="1150626"/>
    <lineage>
        <taxon>Bacteria</taxon>
        <taxon>Pseudomonadati</taxon>
        <taxon>Pseudomonadota</taxon>
        <taxon>Alphaproteobacteria</taxon>
        <taxon>Rhodospirillales</taxon>
        <taxon>Rhodospirillaceae</taxon>
        <taxon>Magnetospirillum</taxon>
    </lineage>
</organism>
<dbReference type="STRING" id="1150626.PHAMO_290110"/>
<evidence type="ECO:0000256" key="1">
    <source>
        <dbReference type="SAM" id="MobiDB-lite"/>
    </source>
</evidence>
<feature type="region of interest" description="Disordered" evidence="1">
    <location>
        <begin position="1"/>
        <end position="36"/>
    </location>
</feature>
<sequence length="90" mass="9916">MPLKGLKRETRAMSSLDRAAATTRGEPMTESYPPSDLDALTLRENAERAAYQIRLADYQARCGEASADPLPRLPGNVVRLNDFRAPKIGD</sequence>
<accession>H8FTW5</accession>
<name>H8FTW5_MAGML</name>
<protein>
    <submittedName>
        <fullName evidence="2">Uncharacterized protein</fullName>
    </submittedName>
</protein>
<dbReference type="EMBL" id="CAHP01000022">
    <property type="protein sequence ID" value="CCG41822.1"/>
    <property type="molecule type" value="Genomic_DNA"/>
</dbReference>
<evidence type="ECO:0000313" key="2">
    <source>
        <dbReference type="EMBL" id="CCG41822.1"/>
    </source>
</evidence>
<gene>
    <name evidence="2" type="ORF">PHAMO_290110</name>
</gene>